<dbReference type="PROSITE" id="PS50894">
    <property type="entry name" value="HPT"/>
    <property type="match status" value="1"/>
</dbReference>
<organism evidence="4 5">
    <name type="scientific">Candidatus Lambdaproteobacteria bacterium RIFOXYD2_FULL_50_16</name>
    <dbReference type="NCBI Taxonomy" id="1817772"/>
    <lineage>
        <taxon>Bacteria</taxon>
        <taxon>Pseudomonadati</taxon>
        <taxon>Pseudomonadota</taxon>
        <taxon>Candidatus Lambdaproteobacteria</taxon>
    </lineage>
</organism>
<dbReference type="Gene3D" id="1.20.120.160">
    <property type="entry name" value="HPT domain"/>
    <property type="match status" value="1"/>
</dbReference>
<dbReference type="InterPro" id="IPR036641">
    <property type="entry name" value="HPT_dom_sf"/>
</dbReference>
<dbReference type="Pfam" id="PF01627">
    <property type="entry name" value="Hpt"/>
    <property type="match status" value="1"/>
</dbReference>
<feature type="modified residue" description="Phosphohistidine" evidence="2">
    <location>
        <position position="57"/>
    </location>
</feature>
<accession>A0A1F6GAW7</accession>
<evidence type="ECO:0000256" key="2">
    <source>
        <dbReference type="PROSITE-ProRule" id="PRU00110"/>
    </source>
</evidence>
<evidence type="ECO:0000313" key="5">
    <source>
        <dbReference type="Proteomes" id="UP000178449"/>
    </source>
</evidence>
<reference evidence="4 5" key="1">
    <citation type="journal article" date="2016" name="Nat. Commun.">
        <title>Thousands of microbial genomes shed light on interconnected biogeochemical processes in an aquifer system.</title>
        <authorList>
            <person name="Anantharaman K."/>
            <person name="Brown C.T."/>
            <person name="Hug L.A."/>
            <person name="Sharon I."/>
            <person name="Castelle C.J."/>
            <person name="Probst A.J."/>
            <person name="Thomas B.C."/>
            <person name="Singh A."/>
            <person name="Wilkins M.J."/>
            <person name="Karaoz U."/>
            <person name="Brodie E.L."/>
            <person name="Williams K.H."/>
            <person name="Hubbard S.S."/>
            <person name="Banfield J.F."/>
        </authorList>
    </citation>
    <scope>NUCLEOTIDE SEQUENCE [LARGE SCALE GENOMIC DNA]</scope>
</reference>
<comment type="caution">
    <text evidence="4">The sequence shown here is derived from an EMBL/GenBank/DDBJ whole genome shotgun (WGS) entry which is preliminary data.</text>
</comment>
<evidence type="ECO:0000259" key="3">
    <source>
        <dbReference type="PROSITE" id="PS50894"/>
    </source>
</evidence>
<dbReference type="GO" id="GO:0000160">
    <property type="term" value="P:phosphorelay signal transduction system"/>
    <property type="evidence" value="ECO:0007669"/>
    <property type="project" value="UniProtKB-KW"/>
</dbReference>
<dbReference type="SUPFAM" id="SSF47226">
    <property type="entry name" value="Histidine-containing phosphotransfer domain, HPT domain"/>
    <property type="match status" value="1"/>
</dbReference>
<protein>
    <recommendedName>
        <fullName evidence="3">HPt domain-containing protein</fullName>
    </recommendedName>
</protein>
<dbReference type="GO" id="GO:0004672">
    <property type="term" value="F:protein kinase activity"/>
    <property type="evidence" value="ECO:0007669"/>
    <property type="project" value="UniProtKB-ARBA"/>
</dbReference>
<dbReference type="EMBL" id="MFNE01000026">
    <property type="protein sequence ID" value="OGG95255.1"/>
    <property type="molecule type" value="Genomic_DNA"/>
</dbReference>
<sequence>MSDPILLETVIYARWELGEDFFDEYLAYFTQTSALVSQELWHAFEEQNWEQFMAKAHDLKGLCSNLGLARFAKHLALMENLAQTNEIPSLKIALARLNNLAEEAISALKDYKASQA</sequence>
<evidence type="ECO:0000313" key="4">
    <source>
        <dbReference type="EMBL" id="OGG95255.1"/>
    </source>
</evidence>
<keyword evidence="2" id="KW-0597">Phosphoprotein</keyword>
<dbReference type="Proteomes" id="UP000178449">
    <property type="component" value="Unassembled WGS sequence"/>
</dbReference>
<feature type="domain" description="HPt" evidence="3">
    <location>
        <begin position="18"/>
        <end position="111"/>
    </location>
</feature>
<proteinExistence type="predicted"/>
<dbReference type="STRING" id="1817772.A2527_08775"/>
<name>A0A1F6GAW7_9PROT</name>
<evidence type="ECO:0000256" key="1">
    <source>
        <dbReference type="ARBA" id="ARBA00023012"/>
    </source>
</evidence>
<dbReference type="InterPro" id="IPR008207">
    <property type="entry name" value="Sig_transdc_His_kin_Hpt_dom"/>
</dbReference>
<gene>
    <name evidence="4" type="ORF">A2527_08775</name>
</gene>
<dbReference type="AlphaFoldDB" id="A0A1F6GAW7"/>
<keyword evidence="1" id="KW-0902">Two-component regulatory system</keyword>